<evidence type="ECO:0000313" key="10">
    <source>
        <dbReference type="Proteomes" id="UP000703590"/>
    </source>
</evidence>
<comment type="catalytic activity">
    <reaction evidence="8">
        <text>L-seryl-[protein] + ATP = 3-O-(5'-adenylyl)-L-seryl-[protein] + diphosphate</text>
        <dbReference type="Rhea" id="RHEA:58120"/>
        <dbReference type="Rhea" id="RHEA-COMP:9863"/>
        <dbReference type="Rhea" id="RHEA-COMP:15073"/>
        <dbReference type="ChEBI" id="CHEBI:29999"/>
        <dbReference type="ChEBI" id="CHEBI:30616"/>
        <dbReference type="ChEBI" id="CHEBI:33019"/>
        <dbReference type="ChEBI" id="CHEBI:142516"/>
        <dbReference type="EC" id="2.7.7.108"/>
    </reaction>
</comment>
<dbReference type="Pfam" id="PF02696">
    <property type="entry name" value="SelO"/>
    <property type="match status" value="1"/>
</dbReference>
<keyword evidence="7 8" id="KW-0460">Magnesium</keyword>
<keyword evidence="2 8" id="KW-0808">Transferase</keyword>
<comment type="catalytic activity">
    <reaction evidence="8">
        <text>L-seryl-[protein] + UTP = O-(5'-uridylyl)-L-seryl-[protein] + diphosphate</text>
        <dbReference type="Rhea" id="RHEA:64604"/>
        <dbReference type="Rhea" id="RHEA-COMP:9863"/>
        <dbReference type="Rhea" id="RHEA-COMP:16635"/>
        <dbReference type="ChEBI" id="CHEBI:29999"/>
        <dbReference type="ChEBI" id="CHEBI:33019"/>
        <dbReference type="ChEBI" id="CHEBI:46398"/>
        <dbReference type="ChEBI" id="CHEBI:156051"/>
    </reaction>
</comment>
<feature type="binding site" evidence="8">
    <location>
        <position position="83"/>
    </location>
    <ligand>
        <name>ATP</name>
        <dbReference type="ChEBI" id="CHEBI:30616"/>
    </ligand>
</feature>
<dbReference type="PANTHER" id="PTHR32057:SF14">
    <property type="entry name" value="PROTEIN ADENYLYLTRANSFERASE SELO, MITOCHONDRIAL"/>
    <property type="match status" value="1"/>
</dbReference>
<accession>A0ABS2WRI6</accession>
<gene>
    <name evidence="8" type="primary">ydiU</name>
    <name evidence="8" type="synonym">selO</name>
    <name evidence="9" type="ORF">JWV37_04390</name>
</gene>
<comment type="catalytic activity">
    <reaction evidence="8">
        <text>L-threonyl-[protein] + ATP = 3-O-(5'-adenylyl)-L-threonyl-[protein] + diphosphate</text>
        <dbReference type="Rhea" id="RHEA:54292"/>
        <dbReference type="Rhea" id="RHEA-COMP:11060"/>
        <dbReference type="Rhea" id="RHEA-COMP:13847"/>
        <dbReference type="ChEBI" id="CHEBI:30013"/>
        <dbReference type="ChEBI" id="CHEBI:30616"/>
        <dbReference type="ChEBI" id="CHEBI:33019"/>
        <dbReference type="ChEBI" id="CHEBI:138113"/>
        <dbReference type="EC" id="2.7.7.108"/>
    </reaction>
</comment>
<feature type="binding site" evidence="8">
    <location>
        <position position="86"/>
    </location>
    <ligand>
        <name>ATP</name>
        <dbReference type="ChEBI" id="CHEBI:30616"/>
    </ligand>
</feature>
<comment type="catalytic activity">
    <reaction evidence="8">
        <text>L-tyrosyl-[protein] + ATP = O-(5'-adenylyl)-L-tyrosyl-[protein] + diphosphate</text>
        <dbReference type="Rhea" id="RHEA:54288"/>
        <dbReference type="Rhea" id="RHEA-COMP:10136"/>
        <dbReference type="Rhea" id="RHEA-COMP:13846"/>
        <dbReference type="ChEBI" id="CHEBI:30616"/>
        <dbReference type="ChEBI" id="CHEBI:33019"/>
        <dbReference type="ChEBI" id="CHEBI:46858"/>
        <dbReference type="ChEBI" id="CHEBI:83624"/>
        <dbReference type="EC" id="2.7.7.108"/>
    </reaction>
</comment>
<dbReference type="Proteomes" id="UP000703590">
    <property type="component" value="Unassembled WGS sequence"/>
</dbReference>
<dbReference type="EC" id="2.7.7.108" evidence="8"/>
<keyword evidence="4 8" id="KW-0479">Metal-binding</keyword>
<dbReference type="HAMAP" id="MF_00692">
    <property type="entry name" value="SelO"/>
    <property type="match status" value="1"/>
</dbReference>
<protein>
    <recommendedName>
        <fullName evidence="8">Protein nucleotidyltransferase YdiU</fullName>
        <ecNumber evidence="8">2.7.7.-</ecNumber>
    </recommendedName>
    <alternativeName>
        <fullName evidence="8">Protein adenylyltransferase YdiU</fullName>
        <ecNumber evidence="8">2.7.7.108</ecNumber>
    </alternativeName>
    <alternativeName>
        <fullName evidence="8">Protein uridylyltransferase YdiU</fullName>
        <ecNumber evidence="8">2.7.7.-</ecNumber>
    </alternativeName>
</protein>
<feature type="binding site" evidence="8">
    <location>
        <position position="246"/>
    </location>
    <ligand>
        <name>Mg(2+)</name>
        <dbReference type="ChEBI" id="CHEBI:18420"/>
    </ligand>
</feature>
<feature type="binding site" evidence="8">
    <location>
        <position position="119"/>
    </location>
    <ligand>
        <name>ATP</name>
        <dbReference type="ChEBI" id="CHEBI:30616"/>
    </ligand>
</feature>
<feature type="binding site" evidence="8">
    <location>
        <position position="255"/>
    </location>
    <ligand>
        <name>Mg(2+)</name>
        <dbReference type="ChEBI" id="CHEBI:18420"/>
    </ligand>
</feature>
<sequence>MHIAFSNTYATLPERFFTLQHPQKVAVPKLFCFNDDLAHTLAIPHASTEKLAEYFSGNTLFEGSFSLAMAYAGHQFGHFTMLGDGRAVLLGEVLDLAGKRHDIQLKASGVTPYSRGGDGRGTLGAMLREYLISEAMHYLGIPTTRSLAVVETGEEVVREKSHKGAVLTRVASSHLRVGTFEYARQYGGQKNLKALLEYTIARLYPHLEAHPNKALAFLQAVMEAQVALIVEWMRVGFIHGVMNTDNMSISGETIDYGPCAFMNAYNPKTVFSSIDRMGRYRFENQPVIGGWNLSVLAGALLPLIDSDEDKAVEKATAALEEFVPLYEQKYDAMLCKKLGLERVDKEGKALANALLGIMQQKGLDYTNTFASLGFADKEHFVSLDDALKAWHAQWEHTVGDTASAKACMRSCNPLVIPRNHLVEEALVEAEAGNKKPFFTLLHALKTPYEGYENAQLQTIPYGVDVGYKTFCGT</sequence>
<proteinExistence type="inferred from homology"/>
<reference evidence="9" key="2">
    <citation type="submission" date="2021-02" db="EMBL/GenBank/DDBJ databases">
        <authorList>
            <person name="Merkel A.Y."/>
        </authorList>
    </citation>
    <scope>NUCLEOTIDE SEQUENCE</scope>
    <source>
        <strain evidence="9">T05b</strain>
    </source>
</reference>
<keyword evidence="5 8" id="KW-0547">Nucleotide-binding</keyword>
<name>A0ABS2WRI6_9BACT</name>
<comment type="similarity">
    <text evidence="1 8">Belongs to the SELO family.</text>
</comment>
<reference evidence="9" key="1">
    <citation type="submission" date="2021-02" db="EMBL/GenBank/DDBJ databases">
        <title>Sulfurospirillum tamanensis sp. nov.</title>
        <authorList>
            <person name="Frolova A."/>
            <person name="Merkel A."/>
            <person name="Slobodkin A."/>
        </authorList>
    </citation>
    <scope>NUCLEOTIDE SEQUENCE</scope>
    <source>
        <strain evidence="9">T05b</strain>
    </source>
</reference>
<feature type="binding site" evidence="8">
    <location>
        <position position="118"/>
    </location>
    <ligand>
        <name>ATP</name>
        <dbReference type="ChEBI" id="CHEBI:30616"/>
    </ligand>
</feature>
<evidence type="ECO:0000256" key="3">
    <source>
        <dbReference type="ARBA" id="ARBA00022695"/>
    </source>
</evidence>
<evidence type="ECO:0000256" key="2">
    <source>
        <dbReference type="ARBA" id="ARBA00022679"/>
    </source>
</evidence>
<evidence type="ECO:0000256" key="8">
    <source>
        <dbReference type="HAMAP-Rule" id="MF_00692"/>
    </source>
</evidence>
<feature type="active site" description="Proton acceptor" evidence="8">
    <location>
        <position position="245"/>
    </location>
</feature>
<dbReference type="NCBIfam" id="NF000658">
    <property type="entry name" value="PRK00029.1"/>
    <property type="match status" value="1"/>
</dbReference>
<evidence type="ECO:0000256" key="6">
    <source>
        <dbReference type="ARBA" id="ARBA00022840"/>
    </source>
</evidence>
<feature type="binding site" evidence="8">
    <location>
        <position position="176"/>
    </location>
    <ligand>
        <name>ATP</name>
        <dbReference type="ChEBI" id="CHEBI:30616"/>
    </ligand>
</feature>
<keyword evidence="3 8" id="KW-0548">Nucleotidyltransferase</keyword>
<keyword evidence="10" id="KW-1185">Reference proteome</keyword>
<feature type="binding site" evidence="8">
    <location>
        <position position="106"/>
    </location>
    <ligand>
        <name>ATP</name>
        <dbReference type="ChEBI" id="CHEBI:30616"/>
    </ligand>
</feature>
<comment type="catalytic activity">
    <reaction evidence="8">
        <text>L-tyrosyl-[protein] + UTP = O-(5'-uridylyl)-L-tyrosyl-[protein] + diphosphate</text>
        <dbReference type="Rhea" id="RHEA:83887"/>
        <dbReference type="Rhea" id="RHEA-COMP:10136"/>
        <dbReference type="Rhea" id="RHEA-COMP:20238"/>
        <dbReference type="ChEBI" id="CHEBI:33019"/>
        <dbReference type="ChEBI" id="CHEBI:46398"/>
        <dbReference type="ChEBI" id="CHEBI:46858"/>
        <dbReference type="ChEBI" id="CHEBI:90602"/>
    </reaction>
</comment>
<feature type="binding site" evidence="8">
    <location>
        <position position="85"/>
    </location>
    <ligand>
        <name>ATP</name>
        <dbReference type="ChEBI" id="CHEBI:30616"/>
    </ligand>
</feature>
<evidence type="ECO:0000256" key="5">
    <source>
        <dbReference type="ARBA" id="ARBA00022741"/>
    </source>
</evidence>
<dbReference type="PANTHER" id="PTHR32057">
    <property type="entry name" value="PROTEIN ADENYLYLTRANSFERASE SELO, MITOCHONDRIAL"/>
    <property type="match status" value="1"/>
</dbReference>
<dbReference type="EMBL" id="JAFHKK010000006">
    <property type="protein sequence ID" value="MBN2964013.1"/>
    <property type="molecule type" value="Genomic_DNA"/>
</dbReference>
<dbReference type="InterPro" id="IPR003846">
    <property type="entry name" value="SelO"/>
</dbReference>
<keyword evidence="8" id="KW-0464">Manganese</keyword>
<comment type="function">
    <text evidence="8">Nucleotidyltransferase involved in the post-translational modification of proteins. It can catalyze the addition of adenosine monophosphate (AMP) or uridine monophosphate (UMP) to a protein, resulting in modifications known as AMPylation and UMPylation.</text>
</comment>
<dbReference type="RefSeq" id="WP_205458559.1">
    <property type="nucleotide sequence ID" value="NZ_JAFHKK010000006.1"/>
</dbReference>
<comment type="caution">
    <text evidence="9">The sequence shown here is derived from an EMBL/GenBank/DDBJ whole genome shotgun (WGS) entry which is preliminary data.</text>
</comment>
<evidence type="ECO:0000256" key="4">
    <source>
        <dbReference type="ARBA" id="ARBA00022723"/>
    </source>
</evidence>
<feature type="binding site" evidence="8">
    <location>
        <position position="255"/>
    </location>
    <ligand>
        <name>ATP</name>
        <dbReference type="ChEBI" id="CHEBI:30616"/>
    </ligand>
</feature>
<evidence type="ECO:0000256" key="1">
    <source>
        <dbReference type="ARBA" id="ARBA00009747"/>
    </source>
</evidence>
<comment type="cofactor">
    <cofactor evidence="8">
        <name>Mg(2+)</name>
        <dbReference type="ChEBI" id="CHEBI:18420"/>
    </cofactor>
    <cofactor evidence="8">
        <name>Mn(2+)</name>
        <dbReference type="ChEBI" id="CHEBI:29035"/>
    </cofactor>
</comment>
<feature type="binding site" evidence="8">
    <location>
        <position position="169"/>
    </location>
    <ligand>
        <name>ATP</name>
        <dbReference type="ChEBI" id="CHEBI:30616"/>
    </ligand>
</feature>
<evidence type="ECO:0000313" key="9">
    <source>
        <dbReference type="EMBL" id="MBN2964013.1"/>
    </source>
</evidence>
<organism evidence="9 10">
    <name type="scientific">Sulfurospirillum tamanense</name>
    <dbReference type="NCBI Taxonomy" id="2813362"/>
    <lineage>
        <taxon>Bacteria</taxon>
        <taxon>Pseudomonadati</taxon>
        <taxon>Campylobacterota</taxon>
        <taxon>Epsilonproteobacteria</taxon>
        <taxon>Campylobacterales</taxon>
        <taxon>Sulfurospirillaceae</taxon>
        <taxon>Sulfurospirillum</taxon>
    </lineage>
</organism>
<evidence type="ECO:0000256" key="7">
    <source>
        <dbReference type="ARBA" id="ARBA00022842"/>
    </source>
</evidence>
<dbReference type="EC" id="2.7.7.-" evidence="8"/>
<keyword evidence="6 8" id="KW-0067">ATP-binding</keyword>
<comment type="catalytic activity">
    <reaction evidence="8">
        <text>L-histidyl-[protein] + UTP = N(tele)-(5'-uridylyl)-L-histidyl-[protein] + diphosphate</text>
        <dbReference type="Rhea" id="RHEA:83891"/>
        <dbReference type="Rhea" id="RHEA-COMP:9745"/>
        <dbReference type="Rhea" id="RHEA-COMP:20239"/>
        <dbReference type="ChEBI" id="CHEBI:29979"/>
        <dbReference type="ChEBI" id="CHEBI:33019"/>
        <dbReference type="ChEBI" id="CHEBI:46398"/>
        <dbReference type="ChEBI" id="CHEBI:233474"/>
    </reaction>
</comment>